<keyword evidence="3" id="KW-0934">Plastid</keyword>
<proteinExistence type="predicted"/>
<dbReference type="AlphaFoldDB" id="A0A2G9GUE8"/>
<dbReference type="GO" id="GO:0000373">
    <property type="term" value="P:Group II intron splicing"/>
    <property type="evidence" value="ECO:0007669"/>
    <property type="project" value="UniProtKB-ARBA"/>
</dbReference>
<keyword evidence="5" id="KW-0677">Repeat</keyword>
<gene>
    <name evidence="14" type="ORF">CDL12_18582</name>
</gene>
<evidence type="ECO:0000256" key="11">
    <source>
        <dbReference type="SAM" id="Coils"/>
    </source>
</evidence>
<comment type="caution">
    <text evidence="14">The sequence shown here is derived from an EMBL/GenBank/DDBJ whole genome shotgun (WGS) entry which is preliminary data.</text>
</comment>
<evidence type="ECO:0000256" key="9">
    <source>
        <dbReference type="ARBA" id="ARBA00023274"/>
    </source>
</evidence>
<sequence length="893" mass="100815">MALMPSYQFYPKNSFLMDSFQSSKLHVRTTLQFFRYSSSIHIKRQYFRAIHETHNSDSTPQKNPHKRPNVLPKRKESEWNSRVTLSHSSWLDNWNVSAKPNGGRRPQAAVSYRNRGDVSSSDAEEGTSTSSGGSTMQRIVEKLKKFGYVDDVSDENKNVGGTVDKGSIDDIFHVEEGLLPNTRGGFSEEFPFGDDNVLARGGGEVKFPWEKTAPNEQKRSLDSRKNRSLAELTLPESELRRLKNLALRVKNKMKIGGAGVTQQVVETIRERWKSSEVVRLKIEGPPALNMRRMHEILERKTGGLVIWRSGTSVSLYRGVTYEDPAQKMKKRIFRKNEISHKFPSATDKTAQDSSKFVPSAGGGADAPPAEPASMDPNNENPERSSEVKYEDEVDKLLDNLGPRYADWPGDGPLPVDADLLPAVVPGYQPPFRLLPYGVRSTLGSKEATALRRLARVLPPHFALGRSRQHQGLAAAMIKLWEKSSIVKIALKRGVQLTTSERMAEDLKRLTGGMLLSRNKDFLVYYRGKDFLSPDVAEALLEKERLAKALQDEEEHARLRASSTLVTTSVEETNESGTAGTLKETLDADTRWGKQLDDEHKEKVMREAEVLRHANLVRKLEKKLDFAERKLTKAERALSKVEEALSPADRPEDPESLTDEERYMFRKLGLRMKAFLLLGRRGVFGGTVENMHLHWKYRELVKIVVKAKNIEEVKNIALSLEAESGGVLVSVDKVSKGYAIVVFRGRDYKRPSALRPKNLLTKRKALARSIELQRREALLNHVSTLQTRVNQLRSEIEQMAAVKDQGDEELYNKLDSAYPSEDEDSEEEDDDAYLETYDSDNDAGDDSNDTAHNAYLETNFPYDVKEESETEFAEPLQQKRIGNAGEELLQQKNA</sequence>
<keyword evidence="8" id="KW-0508">mRNA splicing</keyword>
<dbReference type="PROSITE" id="PS51295">
    <property type="entry name" value="CRM"/>
    <property type="match status" value="3"/>
</dbReference>
<feature type="domain" description="CRM" evidence="13">
    <location>
        <begin position="654"/>
        <end position="754"/>
    </location>
</feature>
<evidence type="ECO:0000256" key="2">
    <source>
        <dbReference type="ARBA" id="ARBA00022528"/>
    </source>
</evidence>
<feature type="compositionally biased region" description="Basic and acidic residues" evidence="12">
    <location>
        <begin position="380"/>
        <end position="389"/>
    </location>
</feature>
<accession>A0A2G9GUE8</accession>
<evidence type="ECO:0000256" key="5">
    <source>
        <dbReference type="ARBA" id="ARBA00022737"/>
    </source>
</evidence>
<dbReference type="Pfam" id="PF01985">
    <property type="entry name" value="CRS1_YhbY"/>
    <property type="match status" value="3"/>
</dbReference>
<comment type="subcellular location">
    <subcellularLocation>
        <location evidence="1">Plastid</location>
        <location evidence="1">Chloroplast</location>
    </subcellularLocation>
</comment>
<dbReference type="InterPro" id="IPR035920">
    <property type="entry name" value="YhbY-like_sf"/>
</dbReference>
<dbReference type="OrthoDB" id="551352at2759"/>
<keyword evidence="15" id="KW-1185">Reference proteome</keyword>
<dbReference type="Proteomes" id="UP000231279">
    <property type="component" value="Unassembled WGS sequence"/>
</dbReference>
<evidence type="ECO:0000256" key="4">
    <source>
        <dbReference type="ARBA" id="ARBA00022664"/>
    </source>
</evidence>
<dbReference type="FunFam" id="3.30.110.60:FF:000002">
    <property type="entry name" value="CRS2-associated factor 1, chloroplastic"/>
    <property type="match status" value="2"/>
</dbReference>
<evidence type="ECO:0000256" key="6">
    <source>
        <dbReference type="ARBA" id="ARBA00022884"/>
    </source>
</evidence>
<protein>
    <submittedName>
        <fullName evidence="14">Poly(A)-specific exoribonuclease PARN</fullName>
    </submittedName>
</protein>
<evidence type="ECO:0000313" key="14">
    <source>
        <dbReference type="EMBL" id="PIN08835.1"/>
    </source>
</evidence>
<dbReference type="Gene3D" id="3.30.110.60">
    <property type="entry name" value="YhbY-like"/>
    <property type="match status" value="3"/>
</dbReference>
<keyword evidence="4" id="KW-0507">mRNA processing</keyword>
<feature type="region of interest" description="Disordered" evidence="12">
    <location>
        <begin position="95"/>
        <end position="136"/>
    </location>
</feature>
<evidence type="ECO:0000256" key="3">
    <source>
        <dbReference type="ARBA" id="ARBA00022640"/>
    </source>
</evidence>
<keyword evidence="9" id="KW-0687">Ribonucleoprotein</keyword>
<dbReference type="FunFam" id="3.30.110.60:FF:000003">
    <property type="entry name" value="CRM-domain containing factor CFM3B, chloroplastic"/>
    <property type="match status" value="1"/>
</dbReference>
<dbReference type="EMBL" id="NKXS01003686">
    <property type="protein sequence ID" value="PIN08835.1"/>
    <property type="molecule type" value="Genomic_DNA"/>
</dbReference>
<evidence type="ECO:0000256" key="7">
    <source>
        <dbReference type="ARBA" id="ARBA00022946"/>
    </source>
</evidence>
<dbReference type="SMART" id="SM01103">
    <property type="entry name" value="CRS1_YhbY"/>
    <property type="match status" value="3"/>
</dbReference>
<organism evidence="14 15">
    <name type="scientific">Handroanthus impetiginosus</name>
    <dbReference type="NCBI Taxonomy" id="429701"/>
    <lineage>
        <taxon>Eukaryota</taxon>
        <taxon>Viridiplantae</taxon>
        <taxon>Streptophyta</taxon>
        <taxon>Embryophyta</taxon>
        <taxon>Tracheophyta</taxon>
        <taxon>Spermatophyta</taxon>
        <taxon>Magnoliopsida</taxon>
        <taxon>eudicotyledons</taxon>
        <taxon>Gunneridae</taxon>
        <taxon>Pentapetalae</taxon>
        <taxon>asterids</taxon>
        <taxon>lamiids</taxon>
        <taxon>Lamiales</taxon>
        <taxon>Bignoniaceae</taxon>
        <taxon>Crescentiina</taxon>
        <taxon>Tabebuia alliance</taxon>
        <taxon>Handroanthus</taxon>
    </lineage>
</organism>
<dbReference type="GO" id="GO:0009507">
    <property type="term" value="C:chloroplast"/>
    <property type="evidence" value="ECO:0007669"/>
    <property type="project" value="UniProtKB-SubCell"/>
</dbReference>
<keyword evidence="11" id="KW-0175">Coiled coil</keyword>
<dbReference type="STRING" id="429701.A0A2G9GUE8"/>
<feature type="domain" description="CRM" evidence="13">
    <location>
        <begin position="440"/>
        <end position="537"/>
    </location>
</feature>
<evidence type="ECO:0000256" key="10">
    <source>
        <dbReference type="PROSITE-ProRule" id="PRU00626"/>
    </source>
</evidence>
<dbReference type="InterPro" id="IPR045278">
    <property type="entry name" value="CRS1/CFM2/CFM3"/>
</dbReference>
<keyword evidence="7" id="KW-0809">Transit peptide</keyword>
<feature type="region of interest" description="Disordered" evidence="12">
    <location>
        <begin position="339"/>
        <end position="389"/>
    </location>
</feature>
<evidence type="ECO:0000256" key="12">
    <source>
        <dbReference type="SAM" id="MobiDB-lite"/>
    </source>
</evidence>
<dbReference type="PANTHER" id="PTHR31846:SF19">
    <property type="entry name" value="CRM-DOMAIN CONTAINING FACTOR CFM3A, CHLOROPLASTIC_MITOCHONDRIAL"/>
    <property type="match status" value="1"/>
</dbReference>
<keyword evidence="6 10" id="KW-0694">RNA-binding</keyword>
<dbReference type="InterPro" id="IPR001890">
    <property type="entry name" value="RNA-binding_CRM"/>
</dbReference>
<dbReference type="SUPFAM" id="SSF75471">
    <property type="entry name" value="YhbY-like"/>
    <property type="match status" value="3"/>
</dbReference>
<name>A0A2G9GUE8_9LAMI</name>
<keyword evidence="2" id="KW-0150">Chloroplast</keyword>
<feature type="domain" description="CRM" evidence="13">
    <location>
        <begin position="232"/>
        <end position="328"/>
    </location>
</feature>
<feature type="compositionally biased region" description="Polar residues" evidence="12">
    <location>
        <begin position="346"/>
        <end position="356"/>
    </location>
</feature>
<dbReference type="GO" id="GO:0006397">
    <property type="term" value="P:mRNA processing"/>
    <property type="evidence" value="ECO:0007669"/>
    <property type="project" value="UniProtKB-KW"/>
</dbReference>
<evidence type="ECO:0000259" key="13">
    <source>
        <dbReference type="PROSITE" id="PS51295"/>
    </source>
</evidence>
<feature type="compositionally biased region" description="Low complexity" evidence="12">
    <location>
        <begin position="126"/>
        <end position="135"/>
    </location>
</feature>
<evidence type="ECO:0000256" key="1">
    <source>
        <dbReference type="ARBA" id="ARBA00004229"/>
    </source>
</evidence>
<feature type="compositionally biased region" description="Acidic residues" evidence="12">
    <location>
        <begin position="819"/>
        <end position="847"/>
    </location>
</feature>
<evidence type="ECO:0000256" key="8">
    <source>
        <dbReference type="ARBA" id="ARBA00023187"/>
    </source>
</evidence>
<feature type="coiled-coil region" evidence="11">
    <location>
        <begin position="774"/>
        <end position="808"/>
    </location>
</feature>
<feature type="region of interest" description="Disordered" evidence="12">
    <location>
        <begin position="815"/>
        <end position="893"/>
    </location>
</feature>
<reference evidence="15" key="1">
    <citation type="journal article" date="2018" name="Gigascience">
        <title>Genome assembly of the Pink Ipe (Handroanthus impetiginosus, Bignoniaceae), a highly valued, ecologically keystone Neotropical timber forest tree.</title>
        <authorList>
            <person name="Silva-Junior O.B."/>
            <person name="Grattapaglia D."/>
            <person name="Novaes E."/>
            <person name="Collevatti R.G."/>
        </authorList>
    </citation>
    <scope>NUCLEOTIDE SEQUENCE [LARGE SCALE GENOMIC DNA]</scope>
    <source>
        <strain evidence="15">cv. UFG-1</strain>
    </source>
</reference>
<feature type="region of interest" description="Disordered" evidence="12">
    <location>
        <begin position="53"/>
        <end position="82"/>
    </location>
</feature>
<dbReference type="GO" id="GO:1990904">
    <property type="term" value="C:ribonucleoprotein complex"/>
    <property type="evidence" value="ECO:0007669"/>
    <property type="project" value="UniProtKB-KW"/>
</dbReference>
<dbReference type="PANTHER" id="PTHR31846">
    <property type="entry name" value="CRS1 / YHBY (CRM) DOMAIN-CONTAINING PROTEIN"/>
    <property type="match status" value="1"/>
</dbReference>
<evidence type="ECO:0000313" key="15">
    <source>
        <dbReference type="Proteomes" id="UP000231279"/>
    </source>
</evidence>
<feature type="coiled-coil region" evidence="11">
    <location>
        <begin position="609"/>
        <end position="643"/>
    </location>
</feature>
<dbReference type="GO" id="GO:0003729">
    <property type="term" value="F:mRNA binding"/>
    <property type="evidence" value="ECO:0007669"/>
    <property type="project" value="InterPro"/>
</dbReference>